<reference evidence="2 3" key="1">
    <citation type="submission" date="2018-12" db="EMBL/GenBank/DDBJ databases">
        <authorList>
            <person name="Li S."/>
            <person name="Yang R."/>
            <person name="Chen G."/>
            <person name="Zou L."/>
            <person name="Zhang C."/>
            <person name="Chen Y."/>
            <person name="Liu Z."/>
            <person name="Li Y."/>
            <person name="Yan Y."/>
            <person name="Huang M."/>
            <person name="Chen T."/>
        </authorList>
    </citation>
    <scope>NUCLEOTIDE SEQUENCE [LARGE SCALE GENOMIC DNA]</scope>
    <source>
        <strain evidence="2 3">1257</strain>
    </source>
</reference>
<dbReference type="KEGG" id="pory:EJA05_00650"/>
<gene>
    <name evidence="2" type="ORF">EJA05_00650</name>
</gene>
<proteinExistence type="predicted"/>
<dbReference type="OrthoDB" id="7017737at2"/>
<organism evidence="2 3">
    <name type="scientific">Pseudomonas entomophila</name>
    <dbReference type="NCBI Taxonomy" id="312306"/>
    <lineage>
        <taxon>Bacteria</taxon>
        <taxon>Pseudomonadati</taxon>
        <taxon>Pseudomonadota</taxon>
        <taxon>Gammaproteobacteria</taxon>
        <taxon>Pseudomonadales</taxon>
        <taxon>Pseudomonadaceae</taxon>
        <taxon>Pseudomonas</taxon>
    </lineage>
</organism>
<dbReference type="Gene3D" id="2.30.140.50">
    <property type="entry name" value="Protein of unknown function DUF2790"/>
    <property type="match status" value="1"/>
</dbReference>
<feature type="chain" id="PRO_5018566264" evidence="1">
    <location>
        <begin position="25"/>
        <end position="83"/>
    </location>
</feature>
<protein>
    <submittedName>
        <fullName evidence="2">DUF2790 domain-containing protein</fullName>
    </submittedName>
</protein>
<sequence>MTLRTILALGVTTLAIGTSAGAFATEASAYRYGMKLDIAQVVSVEAPSAIEGHASTAILTYRDSNGQLQAVSYSQPTTLANQN</sequence>
<evidence type="ECO:0000313" key="3">
    <source>
        <dbReference type="Proteomes" id="UP000268230"/>
    </source>
</evidence>
<keyword evidence="1" id="KW-0732">Signal</keyword>
<dbReference type="InterPro" id="IPR021245">
    <property type="entry name" value="DUF2790"/>
</dbReference>
<feature type="signal peptide" evidence="1">
    <location>
        <begin position="1"/>
        <end position="24"/>
    </location>
</feature>
<evidence type="ECO:0000256" key="1">
    <source>
        <dbReference type="SAM" id="SignalP"/>
    </source>
</evidence>
<name>A0A3Q8TX52_9PSED</name>
<evidence type="ECO:0000313" key="2">
    <source>
        <dbReference type="EMBL" id="AZL66327.1"/>
    </source>
</evidence>
<dbReference type="Proteomes" id="UP000268230">
    <property type="component" value="Chromosome"/>
</dbReference>
<dbReference type="Pfam" id="PF10976">
    <property type="entry name" value="DUF2790"/>
    <property type="match status" value="1"/>
</dbReference>
<dbReference type="AlphaFoldDB" id="A0A3Q8TX52"/>
<accession>A0A3Q8TX52</accession>
<dbReference type="EMBL" id="CP034338">
    <property type="protein sequence ID" value="AZL66327.1"/>
    <property type="molecule type" value="Genomic_DNA"/>
</dbReference>